<dbReference type="Pfam" id="PF00126">
    <property type="entry name" value="HTH_1"/>
    <property type="match status" value="1"/>
</dbReference>
<proteinExistence type="inferred from homology"/>
<dbReference type="InterPro" id="IPR005119">
    <property type="entry name" value="LysR_subst-bd"/>
</dbReference>
<accession>A0ABR8TNM0</accession>
<keyword evidence="4" id="KW-0804">Transcription</keyword>
<keyword evidence="2" id="KW-0805">Transcription regulation</keyword>
<gene>
    <name evidence="6" type="primary">pcaQ</name>
    <name evidence="6" type="ORF">H9642_09175</name>
</gene>
<dbReference type="NCBIfam" id="TIGR02424">
    <property type="entry name" value="TF_pcaQ"/>
    <property type="match status" value="1"/>
</dbReference>
<dbReference type="PROSITE" id="PS50931">
    <property type="entry name" value="HTH_LYSR"/>
    <property type="match status" value="1"/>
</dbReference>
<dbReference type="RefSeq" id="WP_251836127.1">
    <property type="nucleotide sequence ID" value="NZ_JACSQG010000003.1"/>
</dbReference>
<evidence type="ECO:0000313" key="6">
    <source>
        <dbReference type="EMBL" id="MBD7977365.1"/>
    </source>
</evidence>
<dbReference type="Pfam" id="PF03466">
    <property type="entry name" value="LysR_substrate"/>
    <property type="match status" value="1"/>
</dbReference>
<dbReference type="InterPro" id="IPR050950">
    <property type="entry name" value="HTH-type_LysR_regulators"/>
</dbReference>
<reference evidence="6 7" key="1">
    <citation type="submission" date="2020-08" db="EMBL/GenBank/DDBJ databases">
        <title>A Genomic Blueprint of the Chicken Gut Microbiome.</title>
        <authorList>
            <person name="Gilroy R."/>
            <person name="Ravi A."/>
            <person name="Getino M."/>
            <person name="Pursley I."/>
            <person name="Horton D.L."/>
            <person name="Alikhan N.-F."/>
            <person name="Baker D."/>
            <person name="Gharbi K."/>
            <person name="Hall N."/>
            <person name="Watson M."/>
            <person name="Adriaenssens E.M."/>
            <person name="Foster-Nyarko E."/>
            <person name="Jarju S."/>
            <person name="Secka A."/>
            <person name="Antonio M."/>
            <person name="Oren A."/>
            <person name="Chaudhuri R."/>
            <person name="La Ragione R.M."/>
            <person name="Hildebrand F."/>
            <person name="Pallen M.J."/>
        </authorList>
    </citation>
    <scope>NUCLEOTIDE SEQUENCE [LARGE SCALE GENOMIC DNA]</scope>
    <source>
        <strain evidence="6 7">Sa2CUA2</strain>
    </source>
</reference>
<evidence type="ECO:0000259" key="5">
    <source>
        <dbReference type="PROSITE" id="PS50931"/>
    </source>
</evidence>
<comment type="similarity">
    <text evidence="1">Belongs to the LysR transcriptional regulatory family.</text>
</comment>
<sequence length="314" mass="34165">MNLDNRIKLRHLTCFLEIARQGSLARAASVLAISPPAVSKTLRELEEFLGASLCERSKSGVVLTRAGQSFLRYAGVSVQALREGVRSLGSHAHEVSSVRLGALSTVESAFLPEVVRRLHEQHEALRISVVGGPSAHLLGLLRVGELDLVVGRMTESPLIEGLSFEHLYHEPLVLVVRPGHALLGSPVQAEALENYPVVLPSADTTIRRDAESLYVQCGASLPQQRLETLSIALSRRYVLLSDAVWVAPRDAVLLDLEKDELAELEVGIKDPGGSLGICSNPTHTPSVGTQWCIEHLREVAEEFRVRLGSSPPFH</sequence>
<dbReference type="InterPro" id="IPR036388">
    <property type="entry name" value="WH-like_DNA-bd_sf"/>
</dbReference>
<dbReference type="InterPro" id="IPR036390">
    <property type="entry name" value="WH_DNA-bd_sf"/>
</dbReference>
<comment type="caution">
    <text evidence="6">The sequence shown here is derived from an EMBL/GenBank/DDBJ whole genome shotgun (WGS) entry which is preliminary data.</text>
</comment>
<dbReference type="InterPro" id="IPR012787">
    <property type="entry name" value="TF_PcaQ"/>
</dbReference>
<dbReference type="Proteomes" id="UP000611945">
    <property type="component" value="Unassembled WGS sequence"/>
</dbReference>
<dbReference type="SUPFAM" id="SSF46785">
    <property type="entry name" value="Winged helix' DNA-binding domain"/>
    <property type="match status" value="1"/>
</dbReference>
<feature type="domain" description="HTH lysR-type" evidence="5">
    <location>
        <begin position="7"/>
        <end position="64"/>
    </location>
</feature>
<organism evidence="6 7">
    <name type="scientific">Serpens gallinarum</name>
    <dbReference type="NCBI Taxonomy" id="2763075"/>
    <lineage>
        <taxon>Bacteria</taxon>
        <taxon>Pseudomonadati</taxon>
        <taxon>Pseudomonadota</taxon>
        <taxon>Gammaproteobacteria</taxon>
        <taxon>Pseudomonadales</taxon>
        <taxon>Pseudomonadaceae</taxon>
        <taxon>Pseudomonas</taxon>
    </lineage>
</organism>
<evidence type="ECO:0000256" key="1">
    <source>
        <dbReference type="ARBA" id="ARBA00009437"/>
    </source>
</evidence>
<evidence type="ECO:0000256" key="2">
    <source>
        <dbReference type="ARBA" id="ARBA00023015"/>
    </source>
</evidence>
<evidence type="ECO:0000256" key="3">
    <source>
        <dbReference type="ARBA" id="ARBA00023125"/>
    </source>
</evidence>
<dbReference type="SUPFAM" id="SSF53850">
    <property type="entry name" value="Periplasmic binding protein-like II"/>
    <property type="match status" value="1"/>
</dbReference>
<dbReference type="InterPro" id="IPR000847">
    <property type="entry name" value="LysR_HTH_N"/>
</dbReference>
<name>A0ABR8TNM0_9PSED</name>
<dbReference type="Gene3D" id="1.10.10.10">
    <property type="entry name" value="Winged helix-like DNA-binding domain superfamily/Winged helix DNA-binding domain"/>
    <property type="match status" value="1"/>
</dbReference>
<protein>
    <submittedName>
        <fullName evidence="6">Pca operon transcription factor PcaQ</fullName>
    </submittedName>
</protein>
<keyword evidence="7" id="KW-1185">Reference proteome</keyword>
<dbReference type="PANTHER" id="PTHR30419">
    <property type="entry name" value="HTH-TYPE TRANSCRIPTIONAL REGULATOR YBHD"/>
    <property type="match status" value="1"/>
</dbReference>
<keyword evidence="3" id="KW-0238">DNA-binding</keyword>
<dbReference type="PANTHER" id="PTHR30419:SF8">
    <property type="entry name" value="NITROGEN ASSIMILATION TRANSCRIPTIONAL ACTIVATOR-RELATED"/>
    <property type="match status" value="1"/>
</dbReference>
<evidence type="ECO:0000256" key="4">
    <source>
        <dbReference type="ARBA" id="ARBA00023163"/>
    </source>
</evidence>
<evidence type="ECO:0000313" key="7">
    <source>
        <dbReference type="Proteomes" id="UP000611945"/>
    </source>
</evidence>
<dbReference type="EMBL" id="JACSQG010000003">
    <property type="protein sequence ID" value="MBD7977365.1"/>
    <property type="molecule type" value="Genomic_DNA"/>
</dbReference>
<dbReference type="Gene3D" id="3.40.190.10">
    <property type="entry name" value="Periplasmic binding protein-like II"/>
    <property type="match status" value="2"/>
</dbReference>